<dbReference type="EMBL" id="FMJD01000005">
    <property type="protein sequence ID" value="SCM75315.1"/>
    <property type="molecule type" value="Genomic_DNA"/>
</dbReference>
<keyword evidence="4 9" id="KW-0808">Transferase</keyword>
<dbReference type="InterPro" id="IPR002052">
    <property type="entry name" value="DNA_methylase_N6_adenine_CS"/>
</dbReference>
<proteinExistence type="inferred from homology"/>
<dbReference type="GO" id="GO:0009007">
    <property type="term" value="F:site-specific DNA-methyltransferase (adenine-specific) activity"/>
    <property type="evidence" value="ECO:0007669"/>
    <property type="project" value="UniProtKB-EC"/>
</dbReference>
<dbReference type="GO" id="GO:0032259">
    <property type="term" value="P:methylation"/>
    <property type="evidence" value="ECO:0007669"/>
    <property type="project" value="UniProtKB-KW"/>
</dbReference>
<dbReference type="InterPro" id="IPR002941">
    <property type="entry name" value="DNA_methylase_N4/N6"/>
</dbReference>
<sequence length="691" mass="77931">MKKLDAESPETKSADTVSGNVEVLKSLFPDAVTEGKIDFEVLKQLLGGAVDEREEKYGLNWHGKRRARQIALTPSTGTLLPCPEESVDWDTTHNLMIEGDNLEVLKLLQKSYAGKVKMIYIDPPYNTGKDFVYPDDFRNNIKNYLELTAQMESDRKISSNTEASGRFHTDWLNMMLPRLRLARSLLREDGVIAVSIDDAEIANLRNVLSEVFGIENFIANITWEKGRKNDAKLFSAGHEYLVIFAKSLLSLREAGVVWREEKPGAREIWEKYLELRAQYQTDERAIERGLQQWYSDLPKGHPSKKWSRYKRVDRNGPWRDRDISWPGGGGPKYEVIHPITKLPCAIPEAGWRYAQPEEMQRQIKLGLVEFRDDHTEPPFRKAHIRPIPDELENDSEVDADESSDEGSEEFANQVRSTYFYKQSQVSVKEMRALMGEKVFNNPKDCEELARLFDYCTSADRDALFLDFFAGSGTSGEAAWRLNARDAGQRRWIMVQLPEPLDPTKKEQKLAAKFCGSIQKPLTIAELTKERLRRAGAKVKADSPLFVGDIGFRVFRLAPSNIRAWEPDAADLEDSLLKNAEHLVQGRKEQDVLYELLLKLGLDLCVPIETKTMAGKTVHSIGGGALIVCLADGLTKGVVEELANGIVDWRKALAPAVDTRVVFKDTGFADDIAKTNMAAILNQAGIADVRSL</sequence>
<dbReference type="InterPro" id="IPR029063">
    <property type="entry name" value="SAM-dependent_MTases_sf"/>
</dbReference>
<evidence type="ECO:0000313" key="9">
    <source>
        <dbReference type="EMBL" id="SCM75315.1"/>
    </source>
</evidence>
<dbReference type="PRINTS" id="PR00506">
    <property type="entry name" value="D21N6MTFRASE"/>
</dbReference>
<evidence type="ECO:0000256" key="1">
    <source>
        <dbReference type="ARBA" id="ARBA00006594"/>
    </source>
</evidence>
<dbReference type="GO" id="GO:0008170">
    <property type="term" value="F:N-methyltransferase activity"/>
    <property type="evidence" value="ECO:0007669"/>
    <property type="project" value="InterPro"/>
</dbReference>
<dbReference type="AlphaFoldDB" id="A0A212LCQ3"/>
<evidence type="ECO:0000256" key="2">
    <source>
        <dbReference type="ARBA" id="ARBA00011900"/>
    </source>
</evidence>
<evidence type="ECO:0000256" key="6">
    <source>
        <dbReference type="ARBA" id="ARBA00047942"/>
    </source>
</evidence>
<keyword evidence="5" id="KW-0949">S-adenosyl-L-methionine</keyword>
<gene>
    <name evidence="9" type="ORF">KL86PLE_130716</name>
</gene>
<evidence type="ECO:0000256" key="5">
    <source>
        <dbReference type="ARBA" id="ARBA00022691"/>
    </source>
</evidence>
<evidence type="ECO:0000256" key="4">
    <source>
        <dbReference type="ARBA" id="ARBA00022679"/>
    </source>
</evidence>
<dbReference type="Gene3D" id="3.40.50.150">
    <property type="entry name" value="Vaccinia Virus protein VP39"/>
    <property type="match status" value="1"/>
</dbReference>
<dbReference type="GO" id="GO:0003677">
    <property type="term" value="F:DNA binding"/>
    <property type="evidence" value="ECO:0007669"/>
    <property type="project" value="InterPro"/>
</dbReference>
<dbReference type="PROSITE" id="PS00092">
    <property type="entry name" value="N6_MTASE"/>
    <property type="match status" value="1"/>
</dbReference>
<reference evidence="9" key="1">
    <citation type="submission" date="2016-08" db="EMBL/GenBank/DDBJ databases">
        <authorList>
            <person name="Seilhamer J.J."/>
        </authorList>
    </citation>
    <scope>NUCLEOTIDE SEQUENCE</scope>
    <source>
        <strain evidence="9">86</strain>
    </source>
</reference>
<dbReference type="InterPro" id="IPR002295">
    <property type="entry name" value="N4/N6-MTase_EcoPI_Mod-like"/>
</dbReference>
<feature type="compositionally biased region" description="Acidic residues" evidence="7">
    <location>
        <begin position="389"/>
        <end position="408"/>
    </location>
</feature>
<evidence type="ECO:0000256" key="3">
    <source>
        <dbReference type="ARBA" id="ARBA00022603"/>
    </source>
</evidence>
<organism evidence="9">
    <name type="scientific">uncultured Pleomorphomonas sp</name>
    <dbReference type="NCBI Taxonomy" id="442121"/>
    <lineage>
        <taxon>Bacteria</taxon>
        <taxon>Pseudomonadati</taxon>
        <taxon>Pseudomonadota</taxon>
        <taxon>Alphaproteobacteria</taxon>
        <taxon>Hyphomicrobiales</taxon>
        <taxon>Pleomorphomonadaceae</taxon>
        <taxon>Pleomorphomonas</taxon>
        <taxon>environmental samples</taxon>
    </lineage>
</organism>
<protein>
    <recommendedName>
        <fullName evidence="2">site-specific DNA-methyltransferase (adenine-specific)</fullName>
        <ecNumber evidence="2">2.1.1.72</ecNumber>
    </recommendedName>
</protein>
<comment type="similarity">
    <text evidence="1">Belongs to the N(4)/N(6)-methyltransferase family.</text>
</comment>
<feature type="domain" description="DNA methylase N-4/N-6" evidence="8">
    <location>
        <begin position="116"/>
        <end position="484"/>
    </location>
</feature>
<evidence type="ECO:0000256" key="7">
    <source>
        <dbReference type="SAM" id="MobiDB-lite"/>
    </source>
</evidence>
<dbReference type="Pfam" id="PF01555">
    <property type="entry name" value="N6_N4_Mtase"/>
    <property type="match status" value="1"/>
</dbReference>
<feature type="region of interest" description="Disordered" evidence="7">
    <location>
        <begin position="387"/>
        <end position="410"/>
    </location>
</feature>
<evidence type="ECO:0000259" key="8">
    <source>
        <dbReference type="Pfam" id="PF01555"/>
    </source>
</evidence>
<dbReference type="EC" id="2.1.1.72" evidence="2"/>
<name>A0A212LCQ3_9HYPH</name>
<keyword evidence="3 9" id="KW-0489">Methyltransferase</keyword>
<dbReference type="PIRSF" id="PIRSF015855">
    <property type="entry name" value="TypeIII_Mtase_mKpnI"/>
    <property type="match status" value="1"/>
</dbReference>
<comment type="catalytic activity">
    <reaction evidence="6">
        <text>a 2'-deoxyadenosine in DNA + S-adenosyl-L-methionine = an N(6)-methyl-2'-deoxyadenosine in DNA + S-adenosyl-L-homocysteine + H(+)</text>
        <dbReference type="Rhea" id="RHEA:15197"/>
        <dbReference type="Rhea" id="RHEA-COMP:12418"/>
        <dbReference type="Rhea" id="RHEA-COMP:12419"/>
        <dbReference type="ChEBI" id="CHEBI:15378"/>
        <dbReference type="ChEBI" id="CHEBI:57856"/>
        <dbReference type="ChEBI" id="CHEBI:59789"/>
        <dbReference type="ChEBI" id="CHEBI:90615"/>
        <dbReference type="ChEBI" id="CHEBI:90616"/>
        <dbReference type="EC" id="2.1.1.72"/>
    </reaction>
</comment>
<dbReference type="SUPFAM" id="SSF53335">
    <property type="entry name" value="S-adenosyl-L-methionine-dependent methyltransferases"/>
    <property type="match status" value="1"/>
</dbReference>
<dbReference type="RefSeq" id="WP_288200295.1">
    <property type="nucleotide sequence ID" value="NZ_LT608334.1"/>
</dbReference>
<accession>A0A212LCQ3</accession>